<protein>
    <submittedName>
        <fullName evidence="1">DUF3581 family protein</fullName>
    </submittedName>
</protein>
<name>A0A418YF46_9GAMM</name>
<comment type="caution">
    <text evidence="1">The sequence shown here is derived from an EMBL/GenBank/DDBJ whole genome shotgun (WGS) entry which is preliminary data.</text>
</comment>
<proteinExistence type="predicted"/>
<reference evidence="1 2" key="2">
    <citation type="submission" date="2019-01" db="EMBL/GenBank/DDBJ databases">
        <title>Motilimonas pumilus sp. nov., isolated from the gut of sea cucumber (Apostichopus japonicus).</title>
        <authorList>
            <person name="Wang F.-Q."/>
            <person name="Ren L.-H."/>
            <person name="Lin Y.-W."/>
            <person name="Sun G.-H."/>
            <person name="Du Z.-J."/>
            <person name="Zhao J.-X."/>
            <person name="Liu X.-J."/>
            <person name="Liu L.-J."/>
        </authorList>
    </citation>
    <scope>NUCLEOTIDE SEQUENCE [LARGE SCALE GENOMIC DNA]</scope>
    <source>
        <strain evidence="1 2">PLHSC7-2</strain>
    </source>
</reference>
<sequence>MFLSPFFSEQNNQVLITPAQASHFAKAVAGDFNPLHDPDNKRFCVPGDLLFSMVLAKYGLSKKMAFTFAGMVGKDVLLNFPDTDDCQFDVTDDKEKVYLSVAREGEVNHDAELIETMAKNYVEFSGHNFPHILVPLMAEHNVMLNPERPLVIYESMEFSLSRVDFSAPTLELAESRLEVNGKRGIAYLIFDVKADGELVGTGSKKMVLSGLREFDKVAIDAFCEQYLASRDAYDKS</sequence>
<evidence type="ECO:0000313" key="2">
    <source>
        <dbReference type="Proteomes" id="UP000283255"/>
    </source>
</evidence>
<dbReference type="Proteomes" id="UP000283255">
    <property type="component" value="Unassembled WGS sequence"/>
</dbReference>
<keyword evidence="2" id="KW-1185">Reference proteome</keyword>
<organism evidence="1 2">
    <name type="scientific">Motilimonas pumila</name>
    <dbReference type="NCBI Taxonomy" id="2303987"/>
    <lineage>
        <taxon>Bacteria</taxon>
        <taxon>Pseudomonadati</taxon>
        <taxon>Pseudomonadota</taxon>
        <taxon>Gammaproteobacteria</taxon>
        <taxon>Alteromonadales</taxon>
        <taxon>Alteromonadales genera incertae sedis</taxon>
        <taxon>Motilimonas</taxon>
    </lineage>
</organism>
<dbReference type="EMBL" id="QZCH01000010">
    <property type="protein sequence ID" value="RJG47902.1"/>
    <property type="molecule type" value="Genomic_DNA"/>
</dbReference>
<accession>A0A418YF46</accession>
<reference evidence="1 2" key="1">
    <citation type="submission" date="2018-09" db="EMBL/GenBank/DDBJ databases">
        <authorList>
            <person name="Wang F."/>
        </authorList>
    </citation>
    <scope>NUCLEOTIDE SEQUENCE [LARGE SCALE GENOMIC DNA]</scope>
    <source>
        <strain evidence="1 2">PLHSC7-2</strain>
    </source>
</reference>
<dbReference type="OrthoDB" id="5892138at2"/>
<dbReference type="AlphaFoldDB" id="A0A418YF46"/>
<evidence type="ECO:0000313" key="1">
    <source>
        <dbReference type="EMBL" id="RJG47902.1"/>
    </source>
</evidence>
<gene>
    <name evidence="1" type="ORF">D1Z90_09315</name>
</gene>
<dbReference type="RefSeq" id="WP_119910485.1">
    <property type="nucleotide sequence ID" value="NZ_QZCH01000010.1"/>
</dbReference>
<dbReference type="Pfam" id="PF12119">
    <property type="entry name" value="DUF3581"/>
    <property type="match status" value="1"/>
</dbReference>
<dbReference type="InterPro" id="IPR021974">
    <property type="entry name" value="DUF3581"/>
</dbReference>